<dbReference type="Proteomes" id="UP001085076">
    <property type="component" value="Miscellaneous, Linkage group lg09"/>
</dbReference>
<dbReference type="AlphaFoldDB" id="A0A9D5H5V1"/>
<reference evidence="1" key="2">
    <citation type="journal article" date="2022" name="Hortic Res">
        <title>The genome of Dioscorea zingiberensis sheds light on the biosynthesis, origin and evolution of the medicinally important diosgenin saponins.</title>
        <authorList>
            <person name="Li Y."/>
            <person name="Tan C."/>
            <person name="Li Z."/>
            <person name="Guo J."/>
            <person name="Li S."/>
            <person name="Chen X."/>
            <person name="Wang C."/>
            <person name="Dai X."/>
            <person name="Yang H."/>
            <person name="Song W."/>
            <person name="Hou L."/>
            <person name="Xu J."/>
            <person name="Tong Z."/>
            <person name="Xu A."/>
            <person name="Yuan X."/>
            <person name="Wang W."/>
            <person name="Yang Q."/>
            <person name="Chen L."/>
            <person name="Sun Z."/>
            <person name="Wang K."/>
            <person name="Pan B."/>
            <person name="Chen J."/>
            <person name="Bao Y."/>
            <person name="Liu F."/>
            <person name="Qi X."/>
            <person name="Gang D.R."/>
            <person name="Wen J."/>
            <person name="Li J."/>
        </authorList>
    </citation>
    <scope>NUCLEOTIDE SEQUENCE</scope>
    <source>
        <strain evidence="1">Dzin_1.0</strain>
    </source>
</reference>
<comment type="caution">
    <text evidence="1">The sequence shown here is derived from an EMBL/GenBank/DDBJ whole genome shotgun (WGS) entry which is preliminary data.</text>
</comment>
<organism evidence="1 2">
    <name type="scientific">Dioscorea zingiberensis</name>
    <dbReference type="NCBI Taxonomy" id="325984"/>
    <lineage>
        <taxon>Eukaryota</taxon>
        <taxon>Viridiplantae</taxon>
        <taxon>Streptophyta</taxon>
        <taxon>Embryophyta</taxon>
        <taxon>Tracheophyta</taxon>
        <taxon>Spermatophyta</taxon>
        <taxon>Magnoliopsida</taxon>
        <taxon>Liliopsida</taxon>
        <taxon>Dioscoreales</taxon>
        <taxon>Dioscoreaceae</taxon>
        <taxon>Dioscorea</taxon>
    </lineage>
</organism>
<evidence type="ECO:0000313" key="1">
    <source>
        <dbReference type="EMBL" id="KAJ0964262.1"/>
    </source>
</evidence>
<evidence type="ECO:0000313" key="2">
    <source>
        <dbReference type="Proteomes" id="UP001085076"/>
    </source>
</evidence>
<gene>
    <name evidence="1" type="ORF">J5N97_029384</name>
</gene>
<protein>
    <submittedName>
        <fullName evidence="1">Uncharacterized protein</fullName>
    </submittedName>
</protein>
<sequence length="64" mass="7489">MPLSVPNCCVRDRFLLVINTDGTQLGFGRYDTKSWRVGRLLYQAIEAARRVTIRQFHRAMSKQF</sequence>
<name>A0A9D5H5V1_9LILI</name>
<keyword evidence="2" id="KW-1185">Reference proteome</keyword>
<dbReference type="EMBL" id="JAGGNH010000009">
    <property type="protein sequence ID" value="KAJ0964262.1"/>
    <property type="molecule type" value="Genomic_DNA"/>
</dbReference>
<dbReference type="OrthoDB" id="732122at2759"/>
<reference evidence="1" key="1">
    <citation type="submission" date="2021-03" db="EMBL/GenBank/DDBJ databases">
        <authorList>
            <person name="Li Z."/>
            <person name="Yang C."/>
        </authorList>
    </citation>
    <scope>NUCLEOTIDE SEQUENCE</scope>
    <source>
        <strain evidence="1">Dzin_1.0</strain>
        <tissue evidence="1">Leaf</tissue>
    </source>
</reference>
<proteinExistence type="predicted"/>
<accession>A0A9D5H5V1</accession>